<dbReference type="OrthoDB" id="10616957at2759"/>
<keyword evidence="3" id="KW-1185">Reference proteome</keyword>
<feature type="region of interest" description="Disordered" evidence="1">
    <location>
        <begin position="118"/>
        <end position="138"/>
    </location>
</feature>
<dbReference type="EMBL" id="MU250532">
    <property type="protein sequence ID" value="KAG7447210.1"/>
    <property type="molecule type" value="Genomic_DNA"/>
</dbReference>
<name>A0A9P7VVH1_9AGAR</name>
<dbReference type="GeneID" id="66101399"/>
<evidence type="ECO:0000256" key="1">
    <source>
        <dbReference type="SAM" id="MobiDB-lite"/>
    </source>
</evidence>
<dbReference type="Proteomes" id="UP000812287">
    <property type="component" value="Unassembled WGS sequence"/>
</dbReference>
<evidence type="ECO:0000313" key="3">
    <source>
        <dbReference type="Proteomes" id="UP000812287"/>
    </source>
</evidence>
<dbReference type="RefSeq" id="XP_043040710.1">
    <property type="nucleotide sequence ID" value="XM_043179105.1"/>
</dbReference>
<evidence type="ECO:0000313" key="2">
    <source>
        <dbReference type="EMBL" id="KAG7447210.1"/>
    </source>
</evidence>
<sequence length="301" mass="34143">MLRIPQYGRPNVAEYPGHLRGPPRLPTFYESAITPLETGITRGSTFFRSSPDPHVRYFCQVKFQFSIIVFSHYFSNFLLAGVSYSPEPPGPMTIGGARPSFLFTHRYPCKHITLESPSGLRQPVSSDHLPDNDLKQPASHLPSRIRDVFFRFVFYSLQDKNTTLLNAVSSLMDIATPLGAPEFAFNRAWTDDNASRSSCRNLPYLVVLTMRVIWSFELHILVTDPKLRQIVPISTSYCSKYFHNQLRNHRSEHGLKKGKREGRMKIRNNPKYVLNIALTEKHGLHVTAPLLVNGVAVECSG</sequence>
<accession>A0A9P7VVH1</accession>
<protein>
    <submittedName>
        <fullName evidence="2">Uncharacterized protein</fullName>
    </submittedName>
</protein>
<proteinExistence type="predicted"/>
<organism evidence="2 3">
    <name type="scientific">Guyanagaster necrorhizus</name>
    <dbReference type="NCBI Taxonomy" id="856835"/>
    <lineage>
        <taxon>Eukaryota</taxon>
        <taxon>Fungi</taxon>
        <taxon>Dikarya</taxon>
        <taxon>Basidiomycota</taxon>
        <taxon>Agaricomycotina</taxon>
        <taxon>Agaricomycetes</taxon>
        <taxon>Agaricomycetidae</taxon>
        <taxon>Agaricales</taxon>
        <taxon>Marasmiineae</taxon>
        <taxon>Physalacriaceae</taxon>
        <taxon>Guyanagaster</taxon>
    </lineage>
</organism>
<comment type="caution">
    <text evidence="2">The sequence shown here is derived from an EMBL/GenBank/DDBJ whole genome shotgun (WGS) entry which is preliminary data.</text>
</comment>
<reference evidence="2" key="1">
    <citation type="submission" date="2020-11" db="EMBL/GenBank/DDBJ databases">
        <title>Adaptations for nitrogen fixation in a non-lichenized fungal sporocarp promotes dispersal by wood-feeding termites.</title>
        <authorList>
            <consortium name="DOE Joint Genome Institute"/>
            <person name="Koch R.A."/>
            <person name="Yoon G."/>
            <person name="Arayal U."/>
            <person name="Lail K."/>
            <person name="Amirebrahimi M."/>
            <person name="Labutti K."/>
            <person name="Lipzen A."/>
            <person name="Riley R."/>
            <person name="Barry K."/>
            <person name="Henrissat B."/>
            <person name="Grigoriev I.V."/>
            <person name="Herr J.R."/>
            <person name="Aime M.C."/>
        </authorList>
    </citation>
    <scope>NUCLEOTIDE SEQUENCE</scope>
    <source>
        <strain evidence="2">MCA 3950</strain>
    </source>
</reference>
<dbReference type="AlphaFoldDB" id="A0A9P7VVH1"/>
<gene>
    <name evidence="2" type="ORF">BT62DRAFT_1075296</name>
</gene>